<accession>A0A255ZTK6</accession>
<protein>
    <recommendedName>
        <fullName evidence="3">UDP-glycosyltransferase</fullName>
    </recommendedName>
</protein>
<name>A0A255ZTK6_9FLAO</name>
<dbReference type="EMBL" id="NOXX01000194">
    <property type="protein sequence ID" value="OYQ44254.1"/>
    <property type="molecule type" value="Genomic_DNA"/>
</dbReference>
<reference evidence="1 2" key="1">
    <citation type="submission" date="2017-07" db="EMBL/GenBank/DDBJ databases">
        <title>Flavobacterium cyanobacteriorum sp. nov., isolated from cyanobacterial aggregates in a eutrophic lake.</title>
        <authorList>
            <person name="Cai H."/>
        </authorList>
    </citation>
    <scope>NUCLEOTIDE SEQUENCE [LARGE SCALE GENOMIC DNA]</scope>
    <source>
        <strain evidence="1 2">TH167</strain>
    </source>
</reference>
<dbReference type="OrthoDB" id="913551at2"/>
<evidence type="ECO:0000313" key="1">
    <source>
        <dbReference type="EMBL" id="OYQ44254.1"/>
    </source>
</evidence>
<gene>
    <name evidence="1" type="ORF">CHX27_08075</name>
</gene>
<organism evidence="1 2">
    <name type="scientific">Flavobacterium aurantiibacter</name>
    <dbReference type="NCBI Taxonomy" id="2023067"/>
    <lineage>
        <taxon>Bacteria</taxon>
        <taxon>Pseudomonadati</taxon>
        <taxon>Bacteroidota</taxon>
        <taxon>Flavobacteriia</taxon>
        <taxon>Flavobacteriales</taxon>
        <taxon>Flavobacteriaceae</taxon>
        <taxon>Flavobacterium</taxon>
    </lineage>
</organism>
<dbReference type="AlphaFoldDB" id="A0A255ZTK6"/>
<dbReference type="SUPFAM" id="SSF53756">
    <property type="entry name" value="UDP-Glycosyltransferase/glycogen phosphorylase"/>
    <property type="match status" value="1"/>
</dbReference>
<proteinExistence type="predicted"/>
<evidence type="ECO:0008006" key="3">
    <source>
        <dbReference type="Google" id="ProtNLM"/>
    </source>
</evidence>
<comment type="caution">
    <text evidence="1">The sequence shown here is derived from an EMBL/GenBank/DDBJ whole genome shotgun (WGS) entry which is preliminary data.</text>
</comment>
<dbReference type="RefSeq" id="WP_094486254.1">
    <property type="nucleotide sequence ID" value="NZ_NOXX01000194.1"/>
</dbReference>
<keyword evidence="2" id="KW-1185">Reference proteome</keyword>
<evidence type="ECO:0000313" key="2">
    <source>
        <dbReference type="Proteomes" id="UP000216035"/>
    </source>
</evidence>
<sequence>MKRRLGIVITDGVGFRNFIINDFISEALKTFDEVVIFSFLPSHIYPQFSESVTIVPLEFIPERTSTWFFRKFKEVAHMQKFAARNFGINDNLKATTTFVWNVHGVLNAIIHFISRFLHSESVIQMAERLQFLSYYSQPALKRSCDLLESHKVDVLFFTHQRPPFIAPVIKCAKDLKIKTATFIFSWDNLASKGRMAGSFDRYLVWSNLMKSDLLEFYDSVSETHVHVVGTPQFVPFVTDSFGQERADFFKKFDLNPNLPLVVFTCNDSSSRNDPHYLDVLAQFIENKQLTQEVSVLVRTSPAEDPLRFAAIRERYPFLKWNDPKWPIASNSGTEMWAQRTPTHEDISDLKSMLQYAAFTINVMSTITIDSFIFDKPVINPVFGTGSNGLWNDQKFLKFRHLEVLERANASLIVKDSDQYLTAINFLLTGGDDKAAARKSFVDLQISVPLPAVNKTIVKTLYEFE</sequence>
<dbReference type="Proteomes" id="UP000216035">
    <property type="component" value="Unassembled WGS sequence"/>
</dbReference>